<organism evidence="2 3">
    <name type="scientific">Emticicia agri</name>
    <dbReference type="NCBI Taxonomy" id="2492393"/>
    <lineage>
        <taxon>Bacteria</taxon>
        <taxon>Pseudomonadati</taxon>
        <taxon>Bacteroidota</taxon>
        <taxon>Cytophagia</taxon>
        <taxon>Cytophagales</taxon>
        <taxon>Leadbetterellaceae</taxon>
        <taxon>Emticicia</taxon>
    </lineage>
</organism>
<sequence length="156" mass="17658">MLQRPQSLLLLLTSICMILYLATPIWHKVGVGEEAILNPYYLAHMKGTLAEVNKPVYYLAVLAVLSAGVSIFTIFQYKNRVRQMLFVALNSLIGAALLGTTVYHIQFEATKFFAPDQQGEFGIGFWAAFAALVFNWIANRLIRKDEKTVRDADRMR</sequence>
<dbReference type="Pfam" id="PF14126">
    <property type="entry name" value="DUF4293"/>
    <property type="match status" value="1"/>
</dbReference>
<feature type="transmembrane region" description="Helical" evidence="1">
    <location>
        <begin position="123"/>
        <end position="142"/>
    </location>
</feature>
<proteinExistence type="predicted"/>
<keyword evidence="1" id="KW-1133">Transmembrane helix</keyword>
<reference evidence="2 3" key="1">
    <citation type="submission" date="2019-02" db="EMBL/GenBank/DDBJ databases">
        <title>Bacterial novel species Emticicia sp. 17J42-9 isolated from soil.</title>
        <authorList>
            <person name="Jung H.-Y."/>
        </authorList>
    </citation>
    <scope>NUCLEOTIDE SEQUENCE [LARGE SCALE GENOMIC DNA]</scope>
    <source>
        <strain evidence="2 3">17J42-9</strain>
    </source>
</reference>
<evidence type="ECO:0000256" key="1">
    <source>
        <dbReference type="SAM" id="Phobius"/>
    </source>
</evidence>
<dbReference type="RefSeq" id="WP_130022059.1">
    <property type="nucleotide sequence ID" value="NZ_SEWF01000022.1"/>
</dbReference>
<gene>
    <name evidence="2" type="ORF">EWM59_15240</name>
</gene>
<evidence type="ECO:0000313" key="2">
    <source>
        <dbReference type="EMBL" id="RYU94687.1"/>
    </source>
</evidence>
<feature type="transmembrane region" description="Helical" evidence="1">
    <location>
        <begin position="7"/>
        <end position="27"/>
    </location>
</feature>
<evidence type="ECO:0000313" key="3">
    <source>
        <dbReference type="Proteomes" id="UP000293162"/>
    </source>
</evidence>
<protein>
    <submittedName>
        <fullName evidence="2">DUF4293 family protein</fullName>
    </submittedName>
</protein>
<comment type="caution">
    <text evidence="2">The sequence shown here is derived from an EMBL/GenBank/DDBJ whole genome shotgun (WGS) entry which is preliminary data.</text>
</comment>
<dbReference type="EMBL" id="SEWF01000022">
    <property type="protein sequence ID" value="RYU94687.1"/>
    <property type="molecule type" value="Genomic_DNA"/>
</dbReference>
<dbReference type="OrthoDB" id="594989at2"/>
<dbReference type="AlphaFoldDB" id="A0A4Q5LYN5"/>
<feature type="transmembrane region" description="Helical" evidence="1">
    <location>
        <begin position="56"/>
        <end position="77"/>
    </location>
</feature>
<dbReference type="Proteomes" id="UP000293162">
    <property type="component" value="Unassembled WGS sequence"/>
</dbReference>
<name>A0A4Q5LYN5_9BACT</name>
<keyword evidence="3" id="KW-1185">Reference proteome</keyword>
<keyword evidence="1" id="KW-0472">Membrane</keyword>
<accession>A0A4Q5LYN5</accession>
<feature type="transmembrane region" description="Helical" evidence="1">
    <location>
        <begin position="84"/>
        <end position="103"/>
    </location>
</feature>
<dbReference type="InterPro" id="IPR025635">
    <property type="entry name" value="DUF4293"/>
</dbReference>
<keyword evidence="1" id="KW-0812">Transmembrane</keyword>